<evidence type="ECO:0000313" key="4">
    <source>
        <dbReference type="Proteomes" id="UP000015105"/>
    </source>
</evidence>
<dbReference type="PANTHER" id="PTHR33387:SF5">
    <property type="entry name" value="OS06G0198500 PROTEIN"/>
    <property type="match status" value="1"/>
</dbReference>
<dbReference type="PANTHER" id="PTHR33387">
    <property type="entry name" value="RMLC-LIKE JELLY ROLL FOLD PROTEIN"/>
    <property type="match status" value="1"/>
</dbReference>
<dbReference type="EnsemblPlants" id="AET7Gv20423900.1">
    <property type="protein sequence ID" value="AET7Gv20423900.1"/>
    <property type="gene ID" value="AET7Gv20423900"/>
</dbReference>
<sequence>RKGKAPPDRRGKAESMALSSSEKKTAAEVVAALELHRHPHGGFYLETFRDPSLALPKSALPPQYKVDRAVSSAIYFLLPAGEIARLHRIPCAEAWHYYMGEPLTVFEV</sequence>
<dbReference type="InterPro" id="IPR011051">
    <property type="entry name" value="RmlC_Cupin_sf"/>
</dbReference>
<dbReference type="AlphaFoldDB" id="A0A453R1V6"/>
<reference evidence="3" key="3">
    <citation type="journal article" date="2017" name="Nature">
        <title>Genome sequence of the progenitor of the wheat D genome Aegilops tauschii.</title>
        <authorList>
            <person name="Luo M.C."/>
            <person name="Gu Y.Q."/>
            <person name="Puiu D."/>
            <person name="Wang H."/>
            <person name="Twardziok S.O."/>
            <person name="Deal K.R."/>
            <person name="Huo N."/>
            <person name="Zhu T."/>
            <person name="Wang L."/>
            <person name="Wang Y."/>
            <person name="McGuire P.E."/>
            <person name="Liu S."/>
            <person name="Long H."/>
            <person name="Ramasamy R.K."/>
            <person name="Rodriguez J.C."/>
            <person name="Van S.L."/>
            <person name="Yuan L."/>
            <person name="Wang Z."/>
            <person name="Xia Z."/>
            <person name="Xiao L."/>
            <person name="Anderson O.D."/>
            <person name="Ouyang S."/>
            <person name="Liang Y."/>
            <person name="Zimin A.V."/>
            <person name="Pertea G."/>
            <person name="Qi P."/>
            <person name="Bennetzen J.L."/>
            <person name="Dai X."/>
            <person name="Dawson M.W."/>
            <person name="Muller H.G."/>
            <person name="Kugler K."/>
            <person name="Rivarola-Duarte L."/>
            <person name="Spannagl M."/>
            <person name="Mayer K.F.X."/>
            <person name="Lu F.H."/>
            <person name="Bevan M.W."/>
            <person name="Leroy P."/>
            <person name="Li P."/>
            <person name="You F.M."/>
            <person name="Sun Q."/>
            <person name="Liu Z."/>
            <person name="Lyons E."/>
            <person name="Wicker T."/>
            <person name="Salzberg S.L."/>
            <person name="Devos K.M."/>
            <person name="Dvorak J."/>
        </authorList>
    </citation>
    <scope>NUCLEOTIDE SEQUENCE [LARGE SCALE GENOMIC DNA]</scope>
    <source>
        <strain evidence="3">cv. AL8/78</strain>
    </source>
</reference>
<reference evidence="4" key="2">
    <citation type="journal article" date="2017" name="Nat. Plants">
        <title>The Aegilops tauschii genome reveals multiple impacts of transposons.</title>
        <authorList>
            <person name="Zhao G."/>
            <person name="Zou C."/>
            <person name="Li K."/>
            <person name="Wang K."/>
            <person name="Li T."/>
            <person name="Gao L."/>
            <person name="Zhang X."/>
            <person name="Wang H."/>
            <person name="Yang Z."/>
            <person name="Liu X."/>
            <person name="Jiang W."/>
            <person name="Mao L."/>
            <person name="Kong X."/>
            <person name="Jiao Y."/>
            <person name="Jia J."/>
        </authorList>
    </citation>
    <scope>NUCLEOTIDE SEQUENCE [LARGE SCALE GENOMIC DNA]</scope>
    <source>
        <strain evidence="4">cv. AL8/78</strain>
    </source>
</reference>
<organism evidence="3 4">
    <name type="scientific">Aegilops tauschii subsp. strangulata</name>
    <name type="common">Goatgrass</name>
    <dbReference type="NCBI Taxonomy" id="200361"/>
    <lineage>
        <taxon>Eukaryota</taxon>
        <taxon>Viridiplantae</taxon>
        <taxon>Streptophyta</taxon>
        <taxon>Embryophyta</taxon>
        <taxon>Tracheophyta</taxon>
        <taxon>Spermatophyta</taxon>
        <taxon>Magnoliopsida</taxon>
        <taxon>Liliopsida</taxon>
        <taxon>Poales</taxon>
        <taxon>Poaceae</taxon>
        <taxon>BOP clade</taxon>
        <taxon>Pooideae</taxon>
        <taxon>Triticodae</taxon>
        <taxon>Triticeae</taxon>
        <taxon>Triticinae</taxon>
        <taxon>Aegilops</taxon>
    </lineage>
</organism>
<reference evidence="4" key="1">
    <citation type="journal article" date="2014" name="Science">
        <title>Ancient hybridizations among the ancestral genomes of bread wheat.</title>
        <authorList>
            <consortium name="International Wheat Genome Sequencing Consortium,"/>
            <person name="Marcussen T."/>
            <person name="Sandve S.R."/>
            <person name="Heier L."/>
            <person name="Spannagl M."/>
            <person name="Pfeifer M."/>
            <person name="Jakobsen K.S."/>
            <person name="Wulff B.B."/>
            <person name="Steuernagel B."/>
            <person name="Mayer K.F."/>
            <person name="Olsen O.A."/>
        </authorList>
    </citation>
    <scope>NUCLEOTIDE SEQUENCE [LARGE SCALE GENOMIC DNA]</scope>
    <source>
        <strain evidence="4">cv. AL8/78</strain>
    </source>
</reference>
<reference evidence="3" key="5">
    <citation type="journal article" date="2021" name="G3 (Bethesda)">
        <title>Aegilops tauschii genome assembly Aet v5.0 features greater sequence contiguity and improved annotation.</title>
        <authorList>
            <person name="Wang L."/>
            <person name="Zhu T."/>
            <person name="Rodriguez J.C."/>
            <person name="Deal K.R."/>
            <person name="Dubcovsky J."/>
            <person name="McGuire P.E."/>
            <person name="Lux T."/>
            <person name="Spannagl M."/>
            <person name="Mayer K.F.X."/>
            <person name="Baldrich P."/>
            <person name="Meyers B.C."/>
            <person name="Huo N."/>
            <person name="Gu Y.Q."/>
            <person name="Zhou H."/>
            <person name="Devos K.M."/>
            <person name="Bennetzen J.L."/>
            <person name="Unver T."/>
            <person name="Budak H."/>
            <person name="Gulick P.J."/>
            <person name="Galiba G."/>
            <person name="Kalapos B."/>
            <person name="Nelson D.R."/>
            <person name="Li P."/>
            <person name="You F.M."/>
            <person name="Luo M.C."/>
            <person name="Dvorak J."/>
        </authorList>
    </citation>
    <scope>NUCLEOTIDE SEQUENCE [LARGE SCALE GENOMIC DNA]</scope>
    <source>
        <strain evidence="3">cv. AL8/78</strain>
    </source>
</reference>
<feature type="domain" description="DUF985" evidence="2">
    <location>
        <begin position="28"/>
        <end position="105"/>
    </location>
</feature>
<name>A0A453R1V6_AEGTS</name>
<feature type="compositionally biased region" description="Basic and acidic residues" evidence="1">
    <location>
        <begin position="1"/>
        <end position="13"/>
    </location>
</feature>
<dbReference type="Proteomes" id="UP000015105">
    <property type="component" value="Chromosome 7D"/>
</dbReference>
<proteinExistence type="predicted"/>
<keyword evidence="4" id="KW-1185">Reference proteome</keyword>
<evidence type="ECO:0000313" key="3">
    <source>
        <dbReference type="EnsemblPlants" id="AET7Gv20423900.1"/>
    </source>
</evidence>
<dbReference type="Gene3D" id="2.60.120.10">
    <property type="entry name" value="Jelly Rolls"/>
    <property type="match status" value="1"/>
</dbReference>
<dbReference type="InterPro" id="IPR009327">
    <property type="entry name" value="Cupin_DUF985"/>
</dbReference>
<dbReference type="InterPro" id="IPR039935">
    <property type="entry name" value="YML079W-like"/>
</dbReference>
<evidence type="ECO:0000259" key="2">
    <source>
        <dbReference type="Pfam" id="PF06172"/>
    </source>
</evidence>
<evidence type="ECO:0000256" key="1">
    <source>
        <dbReference type="SAM" id="MobiDB-lite"/>
    </source>
</evidence>
<reference evidence="3" key="4">
    <citation type="submission" date="2019-03" db="UniProtKB">
        <authorList>
            <consortium name="EnsemblPlants"/>
        </authorList>
    </citation>
    <scope>IDENTIFICATION</scope>
</reference>
<dbReference type="SUPFAM" id="SSF51182">
    <property type="entry name" value="RmlC-like cupins"/>
    <property type="match status" value="1"/>
</dbReference>
<dbReference type="Pfam" id="PF06172">
    <property type="entry name" value="Cupin_5"/>
    <property type="match status" value="1"/>
</dbReference>
<dbReference type="Gramene" id="AET7Gv20423900.1">
    <property type="protein sequence ID" value="AET7Gv20423900.1"/>
    <property type="gene ID" value="AET7Gv20423900"/>
</dbReference>
<accession>A0A453R1V6</accession>
<feature type="region of interest" description="Disordered" evidence="1">
    <location>
        <begin position="1"/>
        <end position="23"/>
    </location>
</feature>
<dbReference type="InterPro" id="IPR014710">
    <property type="entry name" value="RmlC-like_jellyroll"/>
</dbReference>
<protein>
    <recommendedName>
        <fullName evidence="2">DUF985 domain-containing protein</fullName>
    </recommendedName>
</protein>